<dbReference type="VEuPathDB" id="FungiDB:RhiirA1_532613"/>
<feature type="compositionally biased region" description="Low complexity" evidence="1">
    <location>
        <begin position="322"/>
        <end position="340"/>
    </location>
</feature>
<comment type="caution">
    <text evidence="2">The sequence shown here is derived from an EMBL/GenBank/DDBJ whole genome shotgun (WGS) entry which is preliminary data.</text>
</comment>
<evidence type="ECO:0000313" key="3">
    <source>
        <dbReference type="Proteomes" id="UP000233469"/>
    </source>
</evidence>
<sequence length="390" mass="46633">MIIPYELLWLIFKEMYPKGRYTFSEEFNRNILSFMLVSKNWCNYFLPILWSAPFFYPFGNRLSTINSYLSCLSLEQKQKLDNHGITLPSTLYDKPKFNYPIYLKELQIHILSKSIFEWCIEYNELYCHDIILECLLELFSSKGTKIDYFEFGCMEYYSIKYNCWTKFPDTFSNINSFNFNNILSKDSIKNIFKDTRHMLLSKDALYLYNFLLTLSKICNNLEFLTADFEGTLWHEPYFDHIQCSIDLGILISSQKNLQNFELIKYKGCRDACWLDSLKTHKISLSRIYFNEIEFLYHDENQLKGYIKGLDIQKLLNKRSIHNNNGNNKNNNSNSNSNSNNVFQTETPLLDATFPKFKYVGFRSGYLEWREWVKHKYQKQNKRSVIIKRKL</sequence>
<name>A0A2N1NLW8_9GLOM</name>
<dbReference type="Proteomes" id="UP000233469">
    <property type="component" value="Unassembled WGS sequence"/>
</dbReference>
<protein>
    <recommendedName>
        <fullName evidence="4">F-box domain-containing protein</fullName>
    </recommendedName>
</protein>
<dbReference type="VEuPathDB" id="FungiDB:RhiirFUN_018660"/>
<reference evidence="2 3" key="2">
    <citation type="submission" date="2017-10" db="EMBL/GenBank/DDBJ databases">
        <title>Extensive intraspecific genome diversity in a model arbuscular mycorrhizal fungus.</title>
        <authorList>
            <person name="Chen E.C.H."/>
            <person name="Morin E."/>
            <person name="Baudet D."/>
            <person name="Noel J."/>
            <person name="Ndikumana S."/>
            <person name="Charron P."/>
            <person name="St-Onge C."/>
            <person name="Giorgi J."/>
            <person name="Grigoriev I.V."/>
            <person name="Roux C."/>
            <person name="Martin F.M."/>
            <person name="Corradi N."/>
        </authorList>
    </citation>
    <scope>NUCLEOTIDE SEQUENCE [LARGE SCALE GENOMIC DNA]</scope>
    <source>
        <strain evidence="2 3">C2</strain>
    </source>
</reference>
<dbReference type="VEuPathDB" id="FungiDB:FUN_019763"/>
<accession>A0A2N1NLW8</accession>
<gene>
    <name evidence="2" type="ORF">RhiirC2_846431</name>
</gene>
<feature type="region of interest" description="Disordered" evidence="1">
    <location>
        <begin position="320"/>
        <end position="341"/>
    </location>
</feature>
<dbReference type="EMBL" id="LLXL01000276">
    <property type="protein sequence ID" value="PKK74917.1"/>
    <property type="molecule type" value="Genomic_DNA"/>
</dbReference>
<reference evidence="2 3" key="1">
    <citation type="submission" date="2016-04" db="EMBL/GenBank/DDBJ databases">
        <title>Genome analyses suggest a sexual origin of heterokaryosis in a supposedly ancient asexual fungus.</title>
        <authorList>
            <person name="Ropars J."/>
            <person name="Sedzielewska K."/>
            <person name="Noel J."/>
            <person name="Charron P."/>
            <person name="Farinelli L."/>
            <person name="Marton T."/>
            <person name="Kruger M."/>
            <person name="Pelin A."/>
            <person name="Brachmann A."/>
            <person name="Corradi N."/>
        </authorList>
    </citation>
    <scope>NUCLEOTIDE SEQUENCE [LARGE SCALE GENOMIC DNA]</scope>
    <source>
        <strain evidence="2 3">C2</strain>
    </source>
</reference>
<evidence type="ECO:0000313" key="2">
    <source>
        <dbReference type="EMBL" id="PKK74917.1"/>
    </source>
</evidence>
<proteinExistence type="predicted"/>
<evidence type="ECO:0000256" key="1">
    <source>
        <dbReference type="SAM" id="MobiDB-lite"/>
    </source>
</evidence>
<organism evidence="2 3">
    <name type="scientific">Rhizophagus irregularis</name>
    <dbReference type="NCBI Taxonomy" id="588596"/>
    <lineage>
        <taxon>Eukaryota</taxon>
        <taxon>Fungi</taxon>
        <taxon>Fungi incertae sedis</taxon>
        <taxon>Mucoromycota</taxon>
        <taxon>Glomeromycotina</taxon>
        <taxon>Glomeromycetes</taxon>
        <taxon>Glomerales</taxon>
        <taxon>Glomeraceae</taxon>
        <taxon>Rhizophagus</taxon>
    </lineage>
</organism>
<evidence type="ECO:0008006" key="4">
    <source>
        <dbReference type="Google" id="ProtNLM"/>
    </source>
</evidence>
<dbReference type="AlphaFoldDB" id="A0A2N1NLW8"/>